<dbReference type="EMBL" id="BSDE01000006">
    <property type="protein sequence ID" value="GLH74361.1"/>
    <property type="molecule type" value="Genomic_DNA"/>
</dbReference>
<feature type="coiled-coil region" evidence="8">
    <location>
        <begin position="368"/>
        <end position="395"/>
    </location>
</feature>
<dbReference type="PROSITE" id="PS50113">
    <property type="entry name" value="PAC"/>
    <property type="match status" value="1"/>
</dbReference>
<dbReference type="InterPro" id="IPR004358">
    <property type="entry name" value="Sig_transdc_His_kin-like_C"/>
</dbReference>
<dbReference type="Gene3D" id="3.30.565.10">
    <property type="entry name" value="Histidine kinase-like ATPase, C-terminal domain"/>
    <property type="match status" value="1"/>
</dbReference>
<dbReference type="InterPro" id="IPR035965">
    <property type="entry name" value="PAS-like_dom_sf"/>
</dbReference>
<feature type="domain" description="PAC" evidence="13">
    <location>
        <begin position="329"/>
        <end position="384"/>
    </location>
</feature>
<feature type="domain" description="HAMP" evidence="14">
    <location>
        <begin position="200"/>
        <end position="252"/>
    </location>
</feature>
<evidence type="ECO:0000313" key="15">
    <source>
        <dbReference type="EMBL" id="GLH74361.1"/>
    </source>
</evidence>
<dbReference type="CDD" id="cd00130">
    <property type="entry name" value="PAS"/>
    <property type="match status" value="1"/>
</dbReference>
<dbReference type="SMART" id="SM00388">
    <property type="entry name" value="HisKA"/>
    <property type="match status" value="1"/>
</dbReference>
<dbReference type="Pfam" id="PF00512">
    <property type="entry name" value="HisKA"/>
    <property type="match status" value="1"/>
</dbReference>
<dbReference type="Pfam" id="PF02518">
    <property type="entry name" value="HATPase_c"/>
    <property type="match status" value="1"/>
</dbReference>
<evidence type="ECO:0000259" key="11">
    <source>
        <dbReference type="PROSITE" id="PS50110"/>
    </source>
</evidence>
<keyword evidence="8" id="KW-0175">Coiled coil</keyword>
<name>A0ABQ5QJ00_9BACT</name>
<evidence type="ECO:0000313" key="16">
    <source>
        <dbReference type="Proteomes" id="UP001165069"/>
    </source>
</evidence>
<evidence type="ECO:0000256" key="8">
    <source>
        <dbReference type="SAM" id="Coils"/>
    </source>
</evidence>
<dbReference type="SMART" id="SM00387">
    <property type="entry name" value="HATPase_c"/>
    <property type="match status" value="1"/>
</dbReference>
<evidence type="ECO:0000256" key="5">
    <source>
        <dbReference type="ARBA" id="ARBA00022679"/>
    </source>
</evidence>
<dbReference type="Gene3D" id="6.10.340.10">
    <property type="match status" value="1"/>
</dbReference>
<dbReference type="Gene3D" id="1.10.287.130">
    <property type="match status" value="1"/>
</dbReference>
<dbReference type="SMART" id="SM00448">
    <property type="entry name" value="REC"/>
    <property type="match status" value="1"/>
</dbReference>
<dbReference type="InterPro" id="IPR036097">
    <property type="entry name" value="HisK_dim/P_sf"/>
</dbReference>
<dbReference type="Proteomes" id="UP001165069">
    <property type="component" value="Unassembled WGS sequence"/>
</dbReference>
<dbReference type="SUPFAM" id="SSF52172">
    <property type="entry name" value="CheY-like"/>
    <property type="match status" value="1"/>
</dbReference>
<dbReference type="SUPFAM" id="SSF47384">
    <property type="entry name" value="Homodimeric domain of signal transducing histidine kinase"/>
    <property type="match status" value="1"/>
</dbReference>
<dbReference type="Gene3D" id="3.30.450.20">
    <property type="entry name" value="PAS domain"/>
    <property type="match status" value="1"/>
</dbReference>
<dbReference type="CDD" id="cd00082">
    <property type="entry name" value="HisKA"/>
    <property type="match status" value="1"/>
</dbReference>
<feature type="domain" description="Histidine kinase" evidence="10">
    <location>
        <begin position="404"/>
        <end position="613"/>
    </location>
</feature>
<evidence type="ECO:0000259" key="12">
    <source>
        <dbReference type="PROSITE" id="PS50112"/>
    </source>
</evidence>
<dbReference type="InterPro" id="IPR011006">
    <property type="entry name" value="CheY-like_superfamily"/>
</dbReference>
<dbReference type="NCBIfam" id="TIGR00229">
    <property type="entry name" value="sensory_box"/>
    <property type="match status" value="1"/>
</dbReference>
<protein>
    <recommendedName>
        <fullName evidence="3">histidine kinase</fullName>
        <ecNumber evidence="3">2.7.13.3</ecNumber>
    </recommendedName>
</protein>
<dbReference type="CDD" id="cd00156">
    <property type="entry name" value="REC"/>
    <property type="match status" value="1"/>
</dbReference>
<evidence type="ECO:0000256" key="6">
    <source>
        <dbReference type="ARBA" id="ARBA00022777"/>
    </source>
</evidence>
<evidence type="ECO:0000256" key="7">
    <source>
        <dbReference type="PROSITE-ProRule" id="PRU00169"/>
    </source>
</evidence>
<evidence type="ECO:0000259" key="13">
    <source>
        <dbReference type="PROSITE" id="PS50113"/>
    </source>
</evidence>
<feature type="modified residue" description="4-aspartylphosphate" evidence="7">
    <location>
        <position position="684"/>
    </location>
</feature>
<dbReference type="InterPro" id="IPR013656">
    <property type="entry name" value="PAS_4"/>
</dbReference>
<dbReference type="InterPro" id="IPR000014">
    <property type="entry name" value="PAS"/>
</dbReference>
<dbReference type="RefSeq" id="WP_285576551.1">
    <property type="nucleotide sequence ID" value="NZ_BSDE01000006.1"/>
</dbReference>
<dbReference type="SUPFAM" id="SSF55874">
    <property type="entry name" value="ATPase domain of HSP90 chaperone/DNA topoisomerase II/histidine kinase"/>
    <property type="match status" value="1"/>
</dbReference>
<dbReference type="Pfam" id="PF08448">
    <property type="entry name" value="PAS_4"/>
    <property type="match status" value="1"/>
</dbReference>
<comment type="subcellular location">
    <subcellularLocation>
        <location evidence="2">Membrane</location>
    </subcellularLocation>
</comment>
<dbReference type="InterPro" id="IPR003594">
    <property type="entry name" value="HATPase_dom"/>
</dbReference>
<evidence type="ECO:0000256" key="3">
    <source>
        <dbReference type="ARBA" id="ARBA00012438"/>
    </source>
</evidence>
<dbReference type="Pfam" id="PF00072">
    <property type="entry name" value="Response_reg"/>
    <property type="match status" value="1"/>
</dbReference>
<evidence type="ECO:0000256" key="1">
    <source>
        <dbReference type="ARBA" id="ARBA00000085"/>
    </source>
</evidence>
<comment type="catalytic activity">
    <reaction evidence="1">
        <text>ATP + protein L-histidine = ADP + protein N-phospho-L-histidine.</text>
        <dbReference type="EC" id="2.7.13.3"/>
    </reaction>
</comment>
<keyword evidence="4 7" id="KW-0597">Phosphoprotein</keyword>
<evidence type="ECO:0000256" key="9">
    <source>
        <dbReference type="SAM" id="Phobius"/>
    </source>
</evidence>
<dbReference type="InterPro" id="IPR001789">
    <property type="entry name" value="Sig_transdc_resp-reg_receiver"/>
</dbReference>
<dbReference type="SMART" id="SM00304">
    <property type="entry name" value="HAMP"/>
    <property type="match status" value="1"/>
</dbReference>
<sequence length="748" mass="81658">MSASFRLRLIVPLLLGGMAVASSLLFMSLYLRQEMALVRTQTAESLEVQTFVLRNSLSDLAARGDWELAERRFMEAALDPRVEAMVLVDPEDKVRFSTERQWIGSPAEALEGFRDAKVSPAPTDPGRLHPVADTRLIGAFPIDLGVGSGSLRAQHRGRLFVAYDLSLTFAQARHQMRIQAAWIVGLWLLAAVLLFLLLDALITRKVDRLLHTMGLIEGGDLKARSGLEGGDELSRLGGAFDQLLDQIAANQTELRESREFLDAILENLPIILFVKDARDLRYVRLNKAGEELLGRPREEMIGKSDSDFFPPDQAAFFGAKDRAVLAEKRLLDIPLERIQTRSRGERLLHTRKIPLLDAQGTPRYLLGIAEDITDRRRAESERARLQAQLQQTQKMESLGSLAGGVAHDMNNVLGAILGLASAHGEHQPPGSPTRRAFETIIKAAERGGKMVKSLLSFARQNPAEEQELDMNTILREETSLLERTTLAKVRLEMTLDPALRPIRGDASALSHALMNLCVNAVDAMPDRGTLTLRTRNLDSGWIEIEVGDTGCGMPEDVLKKALDPFFTTKPAGKGTGLGLSMVYSTVNAHHGQMEIQSEPGLGTRVSLRFPAAEPSRNETGALPEGGTGPSQALSVLLVDDDDLVRASTQALLESLGHAALAAPSGEAALAELESGARPDLVILDMNMPGLSGAGTLPRLRALRPEVPILLATGQVDQAALALIEAYPRVTLLAKPFDRNDLLRHLHDL</sequence>
<dbReference type="CDD" id="cd06225">
    <property type="entry name" value="HAMP"/>
    <property type="match status" value="1"/>
</dbReference>
<keyword evidence="16" id="KW-1185">Reference proteome</keyword>
<dbReference type="PROSITE" id="PS50109">
    <property type="entry name" value="HIS_KIN"/>
    <property type="match status" value="1"/>
</dbReference>
<feature type="domain" description="Response regulatory" evidence="11">
    <location>
        <begin position="634"/>
        <end position="748"/>
    </location>
</feature>
<evidence type="ECO:0000259" key="14">
    <source>
        <dbReference type="PROSITE" id="PS50885"/>
    </source>
</evidence>
<keyword evidence="9" id="KW-1133">Transmembrane helix</keyword>
<evidence type="ECO:0000259" key="10">
    <source>
        <dbReference type="PROSITE" id="PS50109"/>
    </source>
</evidence>
<dbReference type="PROSITE" id="PS50112">
    <property type="entry name" value="PAS"/>
    <property type="match status" value="1"/>
</dbReference>
<dbReference type="PRINTS" id="PR00344">
    <property type="entry name" value="BCTRLSENSOR"/>
</dbReference>
<dbReference type="PROSITE" id="PS50110">
    <property type="entry name" value="RESPONSE_REGULATORY"/>
    <property type="match status" value="1"/>
</dbReference>
<dbReference type="Pfam" id="PF00672">
    <property type="entry name" value="HAMP"/>
    <property type="match status" value="1"/>
</dbReference>
<dbReference type="PANTHER" id="PTHR43065:SF42">
    <property type="entry name" value="TWO-COMPONENT SENSOR PPRA"/>
    <property type="match status" value="1"/>
</dbReference>
<reference evidence="15 16" key="1">
    <citation type="journal article" date="2023" name="Antonie Van Leeuwenhoek">
        <title>Mesoterricola silvestris gen. nov., sp. nov., Mesoterricola sediminis sp. nov., Geothrix oryzae sp. nov., Geothrix edaphica sp. nov., Geothrix rubra sp. nov., and Geothrix limicola sp. nov., six novel members of Acidobacteriota isolated from soils.</title>
        <authorList>
            <person name="Itoh H."/>
            <person name="Sugisawa Y."/>
            <person name="Mise K."/>
            <person name="Xu Z."/>
            <person name="Kuniyasu M."/>
            <person name="Ushijima N."/>
            <person name="Kawano K."/>
            <person name="Kobayashi E."/>
            <person name="Shiratori Y."/>
            <person name="Masuda Y."/>
            <person name="Senoo K."/>
        </authorList>
    </citation>
    <scope>NUCLEOTIDE SEQUENCE [LARGE SCALE GENOMIC DNA]</scope>
    <source>
        <strain evidence="15 16">Red804</strain>
    </source>
</reference>
<feature type="transmembrane region" description="Helical" evidence="9">
    <location>
        <begin position="180"/>
        <end position="202"/>
    </location>
</feature>
<dbReference type="InterPro" id="IPR003661">
    <property type="entry name" value="HisK_dim/P_dom"/>
</dbReference>
<evidence type="ECO:0000256" key="4">
    <source>
        <dbReference type="ARBA" id="ARBA00022553"/>
    </source>
</evidence>
<keyword evidence="9" id="KW-0472">Membrane</keyword>
<accession>A0ABQ5QJ00</accession>
<dbReference type="InterPro" id="IPR036890">
    <property type="entry name" value="HATPase_C_sf"/>
</dbReference>
<dbReference type="EC" id="2.7.13.3" evidence="3"/>
<dbReference type="InterPro" id="IPR005467">
    <property type="entry name" value="His_kinase_dom"/>
</dbReference>
<organism evidence="15 16">
    <name type="scientific">Geothrix limicola</name>
    <dbReference type="NCBI Taxonomy" id="2927978"/>
    <lineage>
        <taxon>Bacteria</taxon>
        <taxon>Pseudomonadati</taxon>
        <taxon>Acidobacteriota</taxon>
        <taxon>Holophagae</taxon>
        <taxon>Holophagales</taxon>
        <taxon>Holophagaceae</taxon>
        <taxon>Geothrix</taxon>
    </lineage>
</organism>
<dbReference type="InterPro" id="IPR000700">
    <property type="entry name" value="PAS-assoc_C"/>
</dbReference>
<dbReference type="Gene3D" id="3.40.50.2300">
    <property type="match status" value="1"/>
</dbReference>
<gene>
    <name evidence="15" type="ORF">GETHLI_28630</name>
</gene>
<dbReference type="SMART" id="SM00091">
    <property type="entry name" value="PAS"/>
    <property type="match status" value="1"/>
</dbReference>
<dbReference type="PROSITE" id="PS50885">
    <property type="entry name" value="HAMP"/>
    <property type="match status" value="1"/>
</dbReference>
<dbReference type="InterPro" id="IPR003660">
    <property type="entry name" value="HAMP_dom"/>
</dbReference>
<comment type="caution">
    <text evidence="15">The sequence shown here is derived from an EMBL/GenBank/DDBJ whole genome shotgun (WGS) entry which is preliminary data.</text>
</comment>
<keyword evidence="5" id="KW-0808">Transferase</keyword>
<feature type="transmembrane region" description="Helical" evidence="9">
    <location>
        <begin position="12"/>
        <end position="31"/>
    </location>
</feature>
<feature type="domain" description="PAS" evidence="12">
    <location>
        <begin position="257"/>
        <end position="328"/>
    </location>
</feature>
<evidence type="ECO:0000256" key="2">
    <source>
        <dbReference type="ARBA" id="ARBA00004370"/>
    </source>
</evidence>
<keyword evidence="9" id="KW-0812">Transmembrane</keyword>
<dbReference type="SUPFAM" id="SSF55785">
    <property type="entry name" value="PYP-like sensor domain (PAS domain)"/>
    <property type="match status" value="1"/>
</dbReference>
<keyword evidence="6" id="KW-0418">Kinase</keyword>
<proteinExistence type="predicted"/>
<dbReference type="PANTHER" id="PTHR43065">
    <property type="entry name" value="SENSOR HISTIDINE KINASE"/>
    <property type="match status" value="1"/>
</dbReference>